<comment type="catalytic activity">
    <reaction evidence="1">
        <text>dTDP-4-dehydro-6-deoxy-alpha-D-glucose = dTDP-4-dehydro-beta-L-rhamnose</text>
        <dbReference type="Rhea" id="RHEA:16969"/>
        <dbReference type="ChEBI" id="CHEBI:57649"/>
        <dbReference type="ChEBI" id="CHEBI:62830"/>
        <dbReference type="EC" id="5.1.3.13"/>
    </reaction>
</comment>
<dbReference type="InterPro" id="IPR011051">
    <property type="entry name" value="RmlC_Cupin_sf"/>
</dbReference>
<gene>
    <name evidence="8" type="ORF">ACFSR8_07485</name>
</gene>
<organism evidence="8 9">
    <name type="scientific">Hyunsoonleella rubra</name>
    <dbReference type="NCBI Taxonomy" id="1737062"/>
    <lineage>
        <taxon>Bacteria</taxon>
        <taxon>Pseudomonadati</taxon>
        <taxon>Bacteroidota</taxon>
        <taxon>Flavobacteriia</taxon>
        <taxon>Flavobacteriales</taxon>
        <taxon>Flavobacteriaceae</taxon>
    </lineage>
</organism>
<evidence type="ECO:0000256" key="7">
    <source>
        <dbReference type="ARBA" id="ARBA00033311"/>
    </source>
</evidence>
<dbReference type="SUPFAM" id="SSF51182">
    <property type="entry name" value="RmlC-like cupins"/>
    <property type="match status" value="1"/>
</dbReference>
<comment type="function">
    <text evidence="2">Catalyzes the epimerization of the C3' and C5'positions of dTDP-6-deoxy-D-xylo-4-hexulose, forming dTDP-6-deoxy-L-lyxo-4-hexulose.</text>
</comment>
<dbReference type="InterPro" id="IPR000888">
    <property type="entry name" value="RmlC-like"/>
</dbReference>
<dbReference type="InterPro" id="IPR014710">
    <property type="entry name" value="RmlC-like_jellyroll"/>
</dbReference>
<name>A0ABW5TB51_9FLAO</name>
<keyword evidence="9" id="KW-1185">Reference proteome</keyword>
<protein>
    <recommendedName>
        <fullName evidence="4">dTDP-4-dehydrorhamnose 3,5-epimerase</fullName>
        <ecNumber evidence="3">5.1.3.13</ecNumber>
    </recommendedName>
    <alternativeName>
        <fullName evidence="6">Thymidine diphospho-4-keto-rhamnose 3,5-epimerase</fullName>
    </alternativeName>
    <alternativeName>
        <fullName evidence="5">dTDP-4-keto-6-deoxyglucose 3,5-epimerase</fullName>
    </alternativeName>
    <alternativeName>
        <fullName evidence="7">dTDP-6-deoxy-D-xylo-4-hexulose 3,5-epimerase</fullName>
    </alternativeName>
</protein>
<evidence type="ECO:0000256" key="3">
    <source>
        <dbReference type="ARBA" id="ARBA00012098"/>
    </source>
</evidence>
<evidence type="ECO:0000256" key="2">
    <source>
        <dbReference type="ARBA" id="ARBA00001997"/>
    </source>
</evidence>
<dbReference type="RefSeq" id="WP_380290612.1">
    <property type="nucleotide sequence ID" value="NZ_JBHULY010000013.1"/>
</dbReference>
<evidence type="ECO:0000256" key="6">
    <source>
        <dbReference type="ARBA" id="ARBA00031424"/>
    </source>
</evidence>
<evidence type="ECO:0000256" key="5">
    <source>
        <dbReference type="ARBA" id="ARBA00029758"/>
    </source>
</evidence>
<dbReference type="Pfam" id="PF00908">
    <property type="entry name" value="dTDP_sugar_isom"/>
    <property type="match status" value="1"/>
</dbReference>
<accession>A0ABW5TB51</accession>
<dbReference type="EC" id="5.1.3.13" evidence="3"/>
<dbReference type="Proteomes" id="UP001597476">
    <property type="component" value="Unassembled WGS sequence"/>
</dbReference>
<proteinExistence type="predicted"/>
<comment type="caution">
    <text evidence="8">The sequence shown here is derived from an EMBL/GenBank/DDBJ whole genome shotgun (WGS) entry which is preliminary data.</text>
</comment>
<evidence type="ECO:0000313" key="9">
    <source>
        <dbReference type="Proteomes" id="UP001597476"/>
    </source>
</evidence>
<evidence type="ECO:0000313" key="8">
    <source>
        <dbReference type="EMBL" id="MFD2726054.1"/>
    </source>
</evidence>
<reference evidence="9" key="1">
    <citation type="journal article" date="2019" name="Int. J. Syst. Evol. Microbiol.">
        <title>The Global Catalogue of Microorganisms (GCM) 10K type strain sequencing project: providing services to taxonomists for standard genome sequencing and annotation.</title>
        <authorList>
            <consortium name="The Broad Institute Genomics Platform"/>
            <consortium name="The Broad Institute Genome Sequencing Center for Infectious Disease"/>
            <person name="Wu L."/>
            <person name="Ma J."/>
        </authorList>
    </citation>
    <scope>NUCLEOTIDE SEQUENCE [LARGE SCALE GENOMIC DNA]</scope>
    <source>
        <strain evidence="9">KCTC 42398</strain>
    </source>
</reference>
<evidence type="ECO:0000256" key="4">
    <source>
        <dbReference type="ARBA" id="ARBA00019595"/>
    </source>
</evidence>
<sequence>MRNAMRVVTAKQSGLIQGVNLHDTMLVDLKENVDYRGSFTEIFQEYWGSAISPVQWSMVRSNKGVFRGMHYHRRHDEYFSIMNGSCYLGLKDFRVHSPTYMKTALYYLCGEDLRALIFPVGILHGWYYLEPSLHIQAVSESYADYGDSDNYGCRWDDPDLGIDWPFKEAILSERAQTFGDLKDLPPFDKKLS</sequence>
<dbReference type="PANTHER" id="PTHR21047">
    <property type="entry name" value="DTDP-6-DEOXY-D-GLUCOSE-3,5 EPIMERASE"/>
    <property type="match status" value="1"/>
</dbReference>
<dbReference type="PANTHER" id="PTHR21047:SF2">
    <property type="entry name" value="THYMIDINE DIPHOSPHO-4-KETO-RHAMNOSE 3,5-EPIMERASE"/>
    <property type="match status" value="1"/>
</dbReference>
<dbReference type="EMBL" id="JBHULY010000013">
    <property type="protein sequence ID" value="MFD2726054.1"/>
    <property type="molecule type" value="Genomic_DNA"/>
</dbReference>
<dbReference type="Gene3D" id="2.60.120.10">
    <property type="entry name" value="Jelly Rolls"/>
    <property type="match status" value="1"/>
</dbReference>
<evidence type="ECO:0000256" key="1">
    <source>
        <dbReference type="ARBA" id="ARBA00001298"/>
    </source>
</evidence>